<feature type="region of interest" description="Disordered" evidence="1">
    <location>
        <begin position="1"/>
        <end position="63"/>
    </location>
</feature>
<reference evidence="2" key="1">
    <citation type="submission" date="2020-09" db="EMBL/GenBank/DDBJ databases">
        <authorList>
            <person name="Kikuchi T."/>
        </authorList>
    </citation>
    <scope>NUCLEOTIDE SEQUENCE</scope>
    <source>
        <strain evidence="2">SH1</strain>
    </source>
</reference>
<protein>
    <submittedName>
        <fullName evidence="2">Uncharacterized protein</fullName>
    </submittedName>
</protein>
<dbReference type="Proteomes" id="UP000614601">
    <property type="component" value="Unassembled WGS sequence"/>
</dbReference>
<feature type="compositionally biased region" description="Basic and acidic residues" evidence="1">
    <location>
        <begin position="131"/>
        <end position="146"/>
    </location>
</feature>
<name>A0A811LDK3_9BILA</name>
<accession>A0A811LDK3</accession>
<sequence length="300" mass="34887">MEPQSNTFDSENDDNYVSSKKNQKYQEYARRMTPRANPKNDGDFVSTRRTSKDARRASTINSRLSRAVQSSTVEWERRKMAYDRKLEIKRNKAEKQGEVIQDLWITSFEYHDGAEENLHFREHFPEKLEGDIEVKRGHKGGGDKKRVFVPKPRAKKLSNSSSGDETLNVPESDTLQAHPRKHGHKSERSSKNRSYNSEQQAKRRGHKSAKTPLAQKIPSSLTQKYDRLTPVQKKQLEEWQKATQQQITDLMRKAAKDYKFTHFDKNHPELEIDVKINMTVNVKKRDLNKIVIPVPSDRDG</sequence>
<keyword evidence="3" id="KW-1185">Reference proteome</keyword>
<dbReference type="EMBL" id="CAJFDH010000005">
    <property type="protein sequence ID" value="CAD5225640.1"/>
    <property type="molecule type" value="Genomic_DNA"/>
</dbReference>
<dbReference type="EMBL" id="CAJFCW020000005">
    <property type="protein sequence ID" value="CAG9121156.1"/>
    <property type="molecule type" value="Genomic_DNA"/>
</dbReference>
<feature type="compositionally biased region" description="Polar residues" evidence="1">
    <location>
        <begin position="1"/>
        <end position="20"/>
    </location>
</feature>
<feature type="region of interest" description="Disordered" evidence="1">
    <location>
        <begin position="131"/>
        <end position="214"/>
    </location>
</feature>
<comment type="caution">
    <text evidence="2">The sequence shown here is derived from an EMBL/GenBank/DDBJ whole genome shotgun (WGS) entry which is preliminary data.</text>
</comment>
<evidence type="ECO:0000313" key="2">
    <source>
        <dbReference type="EMBL" id="CAD5225640.1"/>
    </source>
</evidence>
<dbReference type="Proteomes" id="UP000783686">
    <property type="component" value="Unassembled WGS sequence"/>
</dbReference>
<organism evidence="2 3">
    <name type="scientific">Bursaphelenchus okinawaensis</name>
    <dbReference type="NCBI Taxonomy" id="465554"/>
    <lineage>
        <taxon>Eukaryota</taxon>
        <taxon>Metazoa</taxon>
        <taxon>Ecdysozoa</taxon>
        <taxon>Nematoda</taxon>
        <taxon>Chromadorea</taxon>
        <taxon>Rhabditida</taxon>
        <taxon>Tylenchina</taxon>
        <taxon>Tylenchomorpha</taxon>
        <taxon>Aphelenchoidea</taxon>
        <taxon>Aphelenchoididae</taxon>
        <taxon>Bursaphelenchus</taxon>
    </lineage>
</organism>
<proteinExistence type="predicted"/>
<evidence type="ECO:0000256" key="1">
    <source>
        <dbReference type="SAM" id="MobiDB-lite"/>
    </source>
</evidence>
<gene>
    <name evidence="2" type="ORF">BOKJ2_LOCUS11679</name>
</gene>
<dbReference type="AlphaFoldDB" id="A0A811LDK3"/>
<feature type="compositionally biased region" description="Polar residues" evidence="1">
    <location>
        <begin position="157"/>
        <end position="175"/>
    </location>
</feature>
<evidence type="ECO:0000313" key="3">
    <source>
        <dbReference type="Proteomes" id="UP000614601"/>
    </source>
</evidence>